<dbReference type="PANTHER" id="PTHR33623">
    <property type="entry name" value="OS04G0572500 PROTEIN"/>
    <property type="match status" value="1"/>
</dbReference>
<gene>
    <name evidence="2" type="ORF">Sradi_6648100</name>
</gene>
<sequence length="478" mass="54151">MDSRVIKPKALPPKPSLLKDYLLDDMSSCSSNGFKSFPRRQCCGSTVRFLIEIDLKSKQQQKHQKKYLNYFKKNHSPSPLKNPSRSALAAFRTVITAVKRLPFGSGSSPEKKKPTRSILPRNLSKKILKKTSFWKRKPNQKEIQRWKSFDELLKEDSGPLDTSNCSSMNTTDSKRRSASDDLSSYCWSGNSSSEVNSNLPKEQNDAVEVEVEVAVEVSKDGDVSTDSTTSSNNSSTEEKQWSVSEEKEQLSPVSVLDCPFDDDDDDDDEVYSPFQHSLAVVEGTKKKLMKKIQKFECTQLEPVNLVDRFVLLPDSENESTGSAPVDEKLTSEIKQEQEEDEEGQAEGKALDLLQQMKDTLPSYGLKIKADKLLLDFFRERIIDQNVHSQRQWGGYSFEEELLEEAENWINGRKTSELFLAWEVPRNRGVYVKDMEKGGEWRSLNQQNGEVAMELEAEVFAALLSELLLDISSKATISL</sequence>
<feature type="compositionally biased region" description="Basic and acidic residues" evidence="1">
    <location>
        <begin position="236"/>
        <end position="249"/>
    </location>
</feature>
<feature type="compositionally biased region" description="Polar residues" evidence="1">
    <location>
        <begin position="180"/>
        <end position="201"/>
    </location>
</feature>
<protein>
    <recommendedName>
        <fullName evidence="3">DUF4378 domain-containing protein</fullName>
    </recommendedName>
</protein>
<dbReference type="EMBL" id="JACGWJ010000032">
    <property type="protein sequence ID" value="KAL0295960.1"/>
    <property type="molecule type" value="Genomic_DNA"/>
</dbReference>
<organism evidence="2">
    <name type="scientific">Sesamum radiatum</name>
    <name type="common">Black benniseed</name>
    <dbReference type="NCBI Taxonomy" id="300843"/>
    <lineage>
        <taxon>Eukaryota</taxon>
        <taxon>Viridiplantae</taxon>
        <taxon>Streptophyta</taxon>
        <taxon>Embryophyta</taxon>
        <taxon>Tracheophyta</taxon>
        <taxon>Spermatophyta</taxon>
        <taxon>Magnoliopsida</taxon>
        <taxon>eudicotyledons</taxon>
        <taxon>Gunneridae</taxon>
        <taxon>Pentapetalae</taxon>
        <taxon>asterids</taxon>
        <taxon>lamiids</taxon>
        <taxon>Lamiales</taxon>
        <taxon>Pedaliaceae</taxon>
        <taxon>Sesamum</taxon>
    </lineage>
</organism>
<evidence type="ECO:0000256" key="1">
    <source>
        <dbReference type="SAM" id="MobiDB-lite"/>
    </source>
</evidence>
<comment type="caution">
    <text evidence="2">The sequence shown here is derived from an EMBL/GenBank/DDBJ whole genome shotgun (WGS) entry which is preliminary data.</text>
</comment>
<reference evidence="2" key="1">
    <citation type="submission" date="2020-06" db="EMBL/GenBank/DDBJ databases">
        <authorList>
            <person name="Li T."/>
            <person name="Hu X."/>
            <person name="Zhang T."/>
            <person name="Song X."/>
            <person name="Zhang H."/>
            <person name="Dai N."/>
            <person name="Sheng W."/>
            <person name="Hou X."/>
            <person name="Wei L."/>
        </authorList>
    </citation>
    <scope>NUCLEOTIDE SEQUENCE</scope>
    <source>
        <strain evidence="2">G02</strain>
        <tissue evidence="2">Leaf</tissue>
    </source>
</reference>
<name>A0AAW2JQU8_SESRA</name>
<proteinExistence type="predicted"/>
<feature type="region of interest" description="Disordered" evidence="1">
    <location>
        <begin position="156"/>
        <end position="271"/>
    </location>
</feature>
<feature type="compositionally biased region" description="Acidic residues" evidence="1">
    <location>
        <begin position="259"/>
        <end position="270"/>
    </location>
</feature>
<feature type="compositionally biased region" description="Polar residues" evidence="1">
    <location>
        <begin position="160"/>
        <end position="171"/>
    </location>
</feature>
<evidence type="ECO:0008006" key="3">
    <source>
        <dbReference type="Google" id="ProtNLM"/>
    </source>
</evidence>
<dbReference type="AlphaFoldDB" id="A0AAW2JQU8"/>
<evidence type="ECO:0000313" key="2">
    <source>
        <dbReference type="EMBL" id="KAL0295960.1"/>
    </source>
</evidence>
<feature type="compositionally biased region" description="Low complexity" evidence="1">
    <location>
        <begin position="224"/>
        <end position="235"/>
    </location>
</feature>
<accession>A0AAW2JQU8</accession>
<reference evidence="2" key="2">
    <citation type="journal article" date="2024" name="Plant">
        <title>Genomic evolution and insights into agronomic trait innovations of Sesamum species.</title>
        <authorList>
            <person name="Miao H."/>
            <person name="Wang L."/>
            <person name="Qu L."/>
            <person name="Liu H."/>
            <person name="Sun Y."/>
            <person name="Le M."/>
            <person name="Wang Q."/>
            <person name="Wei S."/>
            <person name="Zheng Y."/>
            <person name="Lin W."/>
            <person name="Duan Y."/>
            <person name="Cao H."/>
            <person name="Xiong S."/>
            <person name="Wang X."/>
            <person name="Wei L."/>
            <person name="Li C."/>
            <person name="Ma Q."/>
            <person name="Ju M."/>
            <person name="Zhao R."/>
            <person name="Li G."/>
            <person name="Mu C."/>
            <person name="Tian Q."/>
            <person name="Mei H."/>
            <person name="Zhang T."/>
            <person name="Gao T."/>
            <person name="Zhang H."/>
        </authorList>
    </citation>
    <scope>NUCLEOTIDE SEQUENCE</scope>
    <source>
        <strain evidence="2">G02</strain>
    </source>
</reference>
<dbReference type="PANTHER" id="PTHR33623:SF4">
    <property type="entry name" value="DUF4378 DOMAIN-CONTAINING PROTEIN"/>
    <property type="match status" value="1"/>
</dbReference>